<reference evidence="1 2" key="1">
    <citation type="journal article" date="2024" name="ISME J.">
        <title>Tailless and filamentous prophages are predominant in marine Vibrio.</title>
        <authorList>
            <person name="Steensen K."/>
            <person name="Seneca J."/>
            <person name="Bartlau N."/>
            <person name="Yu X.A."/>
            <person name="Hussain F.A."/>
            <person name="Polz M.F."/>
        </authorList>
    </citation>
    <scope>NUCLEOTIDE SEQUENCE [LARGE SCALE GENOMIC DNA]</scope>
    <source>
        <strain evidence="1 2">10N.239.312.F12</strain>
    </source>
</reference>
<dbReference type="Proteomes" id="UP001570071">
    <property type="component" value="Unassembled WGS sequence"/>
</dbReference>
<protein>
    <submittedName>
        <fullName evidence="1">Uncharacterized protein</fullName>
    </submittedName>
</protein>
<comment type="caution">
    <text evidence="1">The sequence shown here is derived from an EMBL/GenBank/DDBJ whole genome shotgun (WGS) entry which is preliminary data.</text>
</comment>
<evidence type="ECO:0000313" key="2">
    <source>
        <dbReference type="Proteomes" id="UP001570071"/>
    </source>
</evidence>
<organism evidence="1 2">
    <name type="scientific">Vibrio pomeroyi</name>
    <dbReference type="NCBI Taxonomy" id="198832"/>
    <lineage>
        <taxon>Bacteria</taxon>
        <taxon>Pseudomonadati</taxon>
        <taxon>Pseudomonadota</taxon>
        <taxon>Gammaproteobacteria</taxon>
        <taxon>Vibrionales</taxon>
        <taxon>Vibrionaceae</taxon>
        <taxon>Vibrio</taxon>
    </lineage>
</organism>
<keyword evidence="2" id="KW-1185">Reference proteome</keyword>
<dbReference type="EMBL" id="JBFSSG010000001">
    <property type="protein sequence ID" value="MEZ8719687.1"/>
    <property type="molecule type" value="Genomic_DNA"/>
</dbReference>
<name>A0ABV4MRC5_9VIBR</name>
<evidence type="ECO:0000313" key="1">
    <source>
        <dbReference type="EMBL" id="MEZ8719687.1"/>
    </source>
</evidence>
<gene>
    <name evidence="1" type="ORF">AB6D66_01315</name>
</gene>
<accession>A0ABV4MRC5</accession>
<proteinExistence type="predicted"/>
<sequence length="107" mass="11954">MNNSNVSVTDYLNAIKSRFKSHPSKSAKALRASQLRILEYKEVLLHKNELGSSIVSTSYTALTANEKCICDIGFESMDEAVFKIDTLLAKYQSVPSVYLKKMQTPCT</sequence>
<dbReference type="RefSeq" id="WP_269336727.1">
    <property type="nucleotide sequence ID" value="NZ_JBFSSG010000001.1"/>
</dbReference>